<sequence>MGLCETGSWGKWRSSIGKPRMETTEVFVMDGTRGTTSTKPAHIVASIGPPPSSSSVLRLTLYLPEQEGTHGPLSPMGRGRPKKRSPPPPESLSLPVGAEAELRSAEPGFLGCFYEVTITGHLVFSGRYKVVYSTLLGDDGRPLEETAAAADVRPRPPPFAGRGFAVHDTVEALHNEGWWAGVVSAVPLPGVYEVAFPTSREKMEFEETALRPHSVFQAGRWVPAAEVALDDGSDLFTEGTQVEVSRSGKGLGESWIPASVLKVIGATNFLVQYMHIVSAGELATEILAAQYIRPAHTFRRYRFYRSSHVEVMHEDSWWPGVIQDFLGSGIDTKYVVKLKSYETHMDDVECLDVLTVENTHIRPKFHWDGNKWLRCTEEKSANVPTSASRKRPVSCGLSFYKEVGETNDGHGSYRGKKLKNADVVSEQIPSISSVCNESYGIKCKSSSYPEETRKQGNAVLAPPSLPPTSGFSNLSGSSLAQSSHLEQTPSRKIIIPTSAPVAAPQSRQLQASLFGAFGQPRALPRGPLLGMRSLNPQTPKEVIAAKSTEEATNSVSMSEDPGKPKNGGDNVELHYHVAAGCGMPSEKNKATTCAEPATTPKDIGGSQHAVSQKGRGSAMDSESSATQEQHLPFEKTSQFWARVEEMEIFGEMPQRPHANQFRQHGPELREGMALGLMLSFADLAESIGGLDVYEDDIVREKKQGLSLLEENGFDVSAL</sequence>
<reference evidence="1" key="1">
    <citation type="submission" date="2021-05" db="EMBL/GenBank/DDBJ databases">
        <authorList>
            <person name="Scholz U."/>
            <person name="Mascher M."/>
            <person name="Fiebig A."/>
        </authorList>
    </citation>
    <scope>NUCLEOTIDE SEQUENCE [LARGE SCALE GENOMIC DNA]</scope>
</reference>
<name>A0ACD5YE45_AVESA</name>
<reference evidence="1" key="2">
    <citation type="submission" date="2025-09" db="UniProtKB">
        <authorList>
            <consortium name="EnsemblPlants"/>
        </authorList>
    </citation>
    <scope>IDENTIFICATION</scope>
</reference>
<accession>A0ACD5YE45</accession>
<keyword evidence="2" id="KW-1185">Reference proteome</keyword>
<evidence type="ECO:0000313" key="2">
    <source>
        <dbReference type="Proteomes" id="UP001732700"/>
    </source>
</evidence>
<organism evidence="1 2">
    <name type="scientific">Avena sativa</name>
    <name type="common">Oat</name>
    <dbReference type="NCBI Taxonomy" id="4498"/>
    <lineage>
        <taxon>Eukaryota</taxon>
        <taxon>Viridiplantae</taxon>
        <taxon>Streptophyta</taxon>
        <taxon>Embryophyta</taxon>
        <taxon>Tracheophyta</taxon>
        <taxon>Spermatophyta</taxon>
        <taxon>Magnoliopsida</taxon>
        <taxon>Liliopsida</taxon>
        <taxon>Poales</taxon>
        <taxon>Poaceae</taxon>
        <taxon>BOP clade</taxon>
        <taxon>Pooideae</taxon>
        <taxon>Poodae</taxon>
        <taxon>Poeae</taxon>
        <taxon>Poeae Chloroplast Group 1 (Aveneae type)</taxon>
        <taxon>Aveninae</taxon>
        <taxon>Avena</taxon>
    </lineage>
</organism>
<protein>
    <submittedName>
        <fullName evidence="1">Uncharacterized protein</fullName>
    </submittedName>
</protein>
<dbReference type="EnsemblPlants" id="AVESA.00010b.r2.5DG0992780.1">
    <property type="protein sequence ID" value="AVESA.00010b.r2.5DG0992780.1.CDS"/>
    <property type="gene ID" value="AVESA.00010b.r2.5DG0992780"/>
</dbReference>
<evidence type="ECO:0000313" key="1">
    <source>
        <dbReference type="EnsemblPlants" id="AVESA.00010b.r2.5DG0992780.1.CDS"/>
    </source>
</evidence>
<dbReference type="Proteomes" id="UP001732700">
    <property type="component" value="Chromosome 5D"/>
</dbReference>
<proteinExistence type="predicted"/>